<dbReference type="STRING" id="240015.ACP_2567"/>
<dbReference type="HAMAP" id="MF_01357">
    <property type="entry name" value="NDH1_NuoC"/>
    <property type="match status" value="1"/>
</dbReference>
<gene>
    <name evidence="3" type="primary">nuoC</name>
    <name evidence="7" type="ordered locus">ACP_2567</name>
</gene>
<dbReference type="eggNOG" id="COG0852">
    <property type="taxonomic scope" value="Bacteria"/>
</dbReference>
<dbReference type="Pfam" id="PF00329">
    <property type="entry name" value="Complex1_30kDa"/>
    <property type="match status" value="1"/>
</dbReference>
<dbReference type="PANTHER" id="PTHR10884:SF14">
    <property type="entry name" value="NADH DEHYDROGENASE [UBIQUINONE] IRON-SULFUR PROTEIN 3, MITOCHONDRIAL"/>
    <property type="match status" value="1"/>
</dbReference>
<name>C1F214_ACIC5</name>
<dbReference type="InterPro" id="IPR037232">
    <property type="entry name" value="NADH_quin_OxRdtase_su_C/D-like"/>
</dbReference>
<protein>
    <recommendedName>
        <fullName evidence="3">NADH-quinone oxidoreductase subunit C</fullName>
        <ecNumber evidence="3">7.1.1.-</ecNumber>
    </recommendedName>
    <alternativeName>
        <fullName evidence="3">NADH dehydrogenase I subunit C</fullName>
    </alternativeName>
    <alternativeName>
        <fullName evidence="3">NDH-1 subunit C</fullName>
    </alternativeName>
</protein>
<dbReference type="GO" id="GO:0050136">
    <property type="term" value="F:NADH dehydrogenase (quinone) (non-electrogenic) activity"/>
    <property type="evidence" value="ECO:0007669"/>
    <property type="project" value="UniProtKB-UniRule"/>
</dbReference>
<dbReference type="HOGENOM" id="CLU_042628_6_0_0"/>
<dbReference type="Proteomes" id="UP000002207">
    <property type="component" value="Chromosome"/>
</dbReference>
<proteinExistence type="inferred from homology"/>
<evidence type="ECO:0000256" key="1">
    <source>
        <dbReference type="ARBA" id="ARBA00007569"/>
    </source>
</evidence>
<keyword evidence="8" id="KW-1185">Reference proteome</keyword>
<dbReference type="InterPro" id="IPR020396">
    <property type="entry name" value="NADH_UbQ_OxRdtase_CS"/>
</dbReference>
<comment type="subcellular location">
    <subcellularLocation>
        <location evidence="3">Cell inner membrane</location>
        <topology evidence="3">Peripheral membrane protein</topology>
        <orientation evidence="3">Cytoplasmic side</orientation>
    </subcellularLocation>
</comment>
<keyword evidence="3 5" id="KW-0874">Quinone</keyword>
<reference evidence="7 8" key="1">
    <citation type="journal article" date="2009" name="Appl. Environ. Microbiol.">
        <title>Three genomes from the phylum Acidobacteria provide insight into the lifestyles of these microorganisms in soils.</title>
        <authorList>
            <person name="Ward N.L."/>
            <person name="Challacombe J.F."/>
            <person name="Janssen P.H."/>
            <person name="Henrissat B."/>
            <person name="Coutinho P.M."/>
            <person name="Wu M."/>
            <person name="Xie G."/>
            <person name="Haft D.H."/>
            <person name="Sait M."/>
            <person name="Badger J."/>
            <person name="Barabote R.D."/>
            <person name="Bradley B."/>
            <person name="Brettin T.S."/>
            <person name="Brinkac L.M."/>
            <person name="Bruce D."/>
            <person name="Creasy T."/>
            <person name="Daugherty S.C."/>
            <person name="Davidsen T.M."/>
            <person name="DeBoy R.T."/>
            <person name="Detter J.C."/>
            <person name="Dodson R.J."/>
            <person name="Durkin A.S."/>
            <person name="Ganapathy A."/>
            <person name="Gwinn-Giglio M."/>
            <person name="Han C.S."/>
            <person name="Khouri H."/>
            <person name="Kiss H."/>
            <person name="Kothari S.P."/>
            <person name="Madupu R."/>
            <person name="Nelson K.E."/>
            <person name="Nelson W.C."/>
            <person name="Paulsen I."/>
            <person name="Penn K."/>
            <person name="Ren Q."/>
            <person name="Rosovitz M.J."/>
            <person name="Selengut J.D."/>
            <person name="Shrivastava S."/>
            <person name="Sullivan S.A."/>
            <person name="Tapia R."/>
            <person name="Thompson L.S."/>
            <person name="Watkins K.L."/>
            <person name="Yang Q."/>
            <person name="Yu C."/>
            <person name="Zafar N."/>
            <person name="Zhou L."/>
            <person name="Kuske C.R."/>
        </authorList>
    </citation>
    <scope>NUCLEOTIDE SEQUENCE [LARGE SCALE GENOMIC DNA]</scope>
    <source>
        <strain evidence="8">ATCC 51196 / DSM 11244 / BCRC 80197 / JCM 7670 / NBRC 15755 / NCIMB 13165 / 161</strain>
    </source>
</reference>
<evidence type="ECO:0000256" key="2">
    <source>
        <dbReference type="ARBA" id="ARBA00022448"/>
    </source>
</evidence>
<dbReference type="KEGG" id="aca:ACP_2567"/>
<dbReference type="OrthoDB" id="9801496at2"/>
<keyword evidence="3" id="KW-0472">Membrane</keyword>
<keyword evidence="3" id="KW-0997">Cell inner membrane</keyword>
<keyword evidence="2 3" id="KW-0813">Transport</keyword>
<evidence type="ECO:0000313" key="8">
    <source>
        <dbReference type="Proteomes" id="UP000002207"/>
    </source>
</evidence>
<dbReference type="RefSeq" id="WP_015897635.1">
    <property type="nucleotide sequence ID" value="NC_012483.1"/>
</dbReference>
<evidence type="ECO:0000256" key="3">
    <source>
        <dbReference type="HAMAP-Rule" id="MF_01357"/>
    </source>
</evidence>
<evidence type="ECO:0000313" key="7">
    <source>
        <dbReference type="EMBL" id="ACO33996.1"/>
    </source>
</evidence>
<dbReference type="InterPro" id="IPR001268">
    <property type="entry name" value="NADH_UbQ_OxRdtase_30kDa_su"/>
</dbReference>
<keyword evidence="3" id="KW-1003">Cell membrane</keyword>
<comment type="function">
    <text evidence="3">NDH-1 shuttles electrons from NADH, via FMN and iron-sulfur (Fe-S) centers, to quinones in the respiratory chain. The immediate electron acceptor for the enzyme in this species is believed to be ubiquinone. Couples the redox reaction to proton translocation (for every two electrons transferred, four hydrogen ions are translocated across the cytoplasmic membrane), and thus conserves the redox energy in a proton gradient.</text>
</comment>
<evidence type="ECO:0000256" key="5">
    <source>
        <dbReference type="RuleBase" id="RU003582"/>
    </source>
</evidence>
<keyword evidence="3 4" id="KW-0520">NAD</keyword>
<accession>C1F214</accession>
<dbReference type="EC" id="7.1.1.-" evidence="3"/>
<keyword evidence="3 4" id="KW-1278">Translocase</keyword>
<dbReference type="PANTHER" id="PTHR10884">
    <property type="entry name" value="NADH DEHYDROGENASE UBIQUINONE IRON-SULFUR PROTEIN 3"/>
    <property type="match status" value="1"/>
</dbReference>
<dbReference type="Gene3D" id="3.30.460.80">
    <property type="entry name" value="NADH:ubiquinone oxidoreductase, 30kDa subunit"/>
    <property type="match status" value="1"/>
</dbReference>
<comment type="subunit">
    <text evidence="3">NDH-1 is composed of 14 different subunits. Subunits NuoB, C, D, E, F, and G constitute the peripheral sector of the complex.</text>
</comment>
<dbReference type="GO" id="GO:0048038">
    <property type="term" value="F:quinone binding"/>
    <property type="evidence" value="ECO:0007669"/>
    <property type="project" value="UniProtKB-KW"/>
</dbReference>
<comment type="catalytic activity">
    <reaction evidence="3 5">
        <text>a quinone + NADH + 5 H(+)(in) = a quinol + NAD(+) + 4 H(+)(out)</text>
        <dbReference type="Rhea" id="RHEA:57888"/>
        <dbReference type="ChEBI" id="CHEBI:15378"/>
        <dbReference type="ChEBI" id="CHEBI:24646"/>
        <dbReference type="ChEBI" id="CHEBI:57540"/>
        <dbReference type="ChEBI" id="CHEBI:57945"/>
        <dbReference type="ChEBI" id="CHEBI:132124"/>
    </reaction>
</comment>
<keyword evidence="3" id="KW-0830">Ubiquinone</keyword>
<organism evidence="7 8">
    <name type="scientific">Acidobacterium capsulatum (strain ATCC 51196 / DSM 11244 / BCRC 80197 / JCM 7670 / NBRC 15755 / NCIMB 13165 / 161)</name>
    <dbReference type="NCBI Taxonomy" id="240015"/>
    <lineage>
        <taxon>Bacteria</taxon>
        <taxon>Pseudomonadati</taxon>
        <taxon>Acidobacteriota</taxon>
        <taxon>Terriglobia</taxon>
        <taxon>Terriglobales</taxon>
        <taxon>Acidobacteriaceae</taxon>
        <taxon>Acidobacterium</taxon>
    </lineage>
</organism>
<dbReference type="GO" id="GO:0005886">
    <property type="term" value="C:plasma membrane"/>
    <property type="evidence" value="ECO:0007669"/>
    <property type="project" value="UniProtKB-SubCell"/>
</dbReference>
<evidence type="ECO:0000259" key="6">
    <source>
        <dbReference type="Pfam" id="PF00329"/>
    </source>
</evidence>
<sequence length="206" mass="23122">MSTAATVVDLSAEALRAALESAIPGCQITVVPKGSPSAQHSLVLDRAYAVEAARYLRDHADYRLDYCSDVAGVDWLDAEKKETVKVTKTVETPEGPAEQQVDETRTTLIPGYLEAVYHLYSVEKKHGPVVLRLRTADRAANTHVPSLTPIWRSAEFQEREAFDLYGIVFDGHPDLRRILMWDNFTDYPMRKDYVPPSEEDEGRDAQ</sequence>
<dbReference type="SUPFAM" id="SSF143243">
    <property type="entry name" value="Nqo5-like"/>
    <property type="match status" value="1"/>
</dbReference>
<dbReference type="PROSITE" id="PS00542">
    <property type="entry name" value="COMPLEX1_30K"/>
    <property type="match status" value="1"/>
</dbReference>
<dbReference type="InParanoid" id="C1F214"/>
<dbReference type="InterPro" id="IPR010218">
    <property type="entry name" value="NADH_DH_suC"/>
</dbReference>
<evidence type="ECO:0000256" key="4">
    <source>
        <dbReference type="RuleBase" id="RU003456"/>
    </source>
</evidence>
<dbReference type="EMBL" id="CP001472">
    <property type="protein sequence ID" value="ACO33996.1"/>
    <property type="molecule type" value="Genomic_DNA"/>
</dbReference>
<dbReference type="AlphaFoldDB" id="C1F214"/>
<comment type="similarity">
    <text evidence="1 3 4">Belongs to the complex I 30 kDa subunit family.</text>
</comment>
<dbReference type="GO" id="GO:0008137">
    <property type="term" value="F:NADH dehydrogenase (ubiquinone) activity"/>
    <property type="evidence" value="ECO:0007669"/>
    <property type="project" value="InterPro"/>
</dbReference>
<feature type="domain" description="NADH:ubiquinone oxidoreductase 30kDa subunit" evidence="6">
    <location>
        <begin position="44"/>
        <end position="196"/>
    </location>
</feature>